<dbReference type="OrthoDB" id="9321902at2759"/>
<evidence type="ECO:0000256" key="2">
    <source>
        <dbReference type="PROSITE-ProRule" id="PRU00192"/>
    </source>
</evidence>
<dbReference type="SMART" id="SM00028">
    <property type="entry name" value="TPR"/>
    <property type="match status" value="5"/>
</dbReference>
<feature type="domain" description="SH3" evidence="3">
    <location>
        <begin position="267"/>
        <end position="334"/>
    </location>
</feature>
<dbReference type="CTD" id="108710943"/>
<dbReference type="InterPro" id="IPR019734">
    <property type="entry name" value="TPR_rpt"/>
</dbReference>
<dbReference type="SUPFAM" id="SSF48452">
    <property type="entry name" value="TPR-like"/>
    <property type="match status" value="3"/>
</dbReference>
<keyword evidence="1 2" id="KW-0728">SH3 domain</keyword>
<reference evidence="5" key="1">
    <citation type="submission" date="2025-08" db="UniProtKB">
        <authorList>
            <consortium name="RefSeq"/>
        </authorList>
    </citation>
    <scope>IDENTIFICATION</scope>
    <source>
        <strain evidence="5">J_2021</strain>
        <tissue evidence="5">Erythrocytes</tissue>
    </source>
</reference>
<dbReference type="Proteomes" id="UP000186698">
    <property type="component" value="Chromosome 3L"/>
</dbReference>
<dbReference type="PROSITE" id="PS50002">
    <property type="entry name" value="SH3"/>
    <property type="match status" value="1"/>
</dbReference>
<dbReference type="PANTHER" id="PTHR22647">
    <property type="entry name" value="SH3 DOMAIN AND TETRATRICOPEPTIDE REPEATS CONTAINING PROTEIN"/>
    <property type="match status" value="1"/>
</dbReference>
<evidence type="ECO:0000313" key="5">
    <source>
        <dbReference type="RefSeq" id="XP_041442136.1"/>
    </source>
</evidence>
<dbReference type="InterPro" id="IPR011990">
    <property type="entry name" value="TPR-like_helical_dom_sf"/>
</dbReference>
<dbReference type="InterPro" id="IPR001452">
    <property type="entry name" value="SH3_domain"/>
</dbReference>
<dbReference type="InterPro" id="IPR036028">
    <property type="entry name" value="SH3-like_dom_sf"/>
</dbReference>
<gene>
    <name evidence="5" type="primary">sh3tc2.L</name>
</gene>
<dbReference type="GO" id="GO:0033157">
    <property type="term" value="P:regulation of intracellular protein transport"/>
    <property type="evidence" value="ECO:0000318"/>
    <property type="project" value="GO_Central"/>
</dbReference>
<dbReference type="Gene3D" id="1.25.40.10">
    <property type="entry name" value="Tetratricopeptide repeat domain"/>
    <property type="match status" value="3"/>
</dbReference>
<protein>
    <submittedName>
        <fullName evidence="5">SH3 domain and tetratricopeptide repeat-containing protein 2 isoform X1</fullName>
    </submittedName>
</protein>
<evidence type="ECO:0000259" key="3">
    <source>
        <dbReference type="PROSITE" id="PS50002"/>
    </source>
</evidence>
<dbReference type="InterPro" id="IPR042772">
    <property type="entry name" value="SH3TC1/SH3TC2"/>
</dbReference>
<evidence type="ECO:0000313" key="4">
    <source>
        <dbReference type="Proteomes" id="UP000186698"/>
    </source>
</evidence>
<dbReference type="SUPFAM" id="SSF50044">
    <property type="entry name" value="SH3-domain"/>
    <property type="match status" value="2"/>
</dbReference>
<accession>A0A8J1ML49</accession>
<sequence>MLAFNGRGKQMEGQGSLIRVPRLLRNDSYARSTSSWSTAHHSPLEKIMKRTENAKSFIRKSLKRHASALVSSSGKEERRGSGFLAGWPHWQEYSRNRQERCSSIEAMASDDAEDSELVCEAEESPVGKESVSLAVGEGFITEIPLSFSILQRSTQGPNVRLQEAARKMLWALENDNKDISMLFKELSARLVSIQASQDLFLITFKTVEEIWKFTTYLSLGFVACSLEHLLFDERYWLNSALVEDTEIHVSINQDQLARLYLGLLLQEGNFYAKSVVSSGGGIEFDEGNSEFLEVRLNDVVHIKDVGDESAWEGQSLSTGERGLVPIVAVEPLSHPFYQWFLKTYPVSCNIMDPDCLLGTSQPIGEGFCIATDNHVATGWDELSYITGDTIEVVGFFIPGLKWFVGRCPSNGVMGFVRTNNVDTSCLKALDKDLLFLSEEERSFLNVLDDDTQKGCMDLLSSLCQTDISSVYRLDGMEPMGIYMKASPVINEDLGEIQITESWEECEAVSGSSKGSASEKSSPDSEWKGEVEGFHIQAQDDIDDPKFFVDLNTGEVDDSEVFEPVLTFLNKEGYQVYFQPLYDLPMSFLSTTFYGFSEEEDLVFYLETSRNWAKKSQMTWSHIRCCFLLGRICAKRMKLSQARVYFEEALSATRQGFLDLHLLRALYGNLAAIYLKQNMKPKQDLLVEKAASLLACLPHHNFSSEIEFEVLKYILRKSIIVNNVSSEARTCFLIFRLLQQLGRYDEALPFVERLQFLLIASCSQTLNPTLGVMPILSYFYDKKYLPRVALASSKLCKTVGIKIMQSAMWRAGIVIQNIYKITEGSLKNNYIPAQAAPYLKHALSCSYESGDVKAQRTLCLILSKLYLQYKLFSGAICYSKRAAELGRWTSDEEAFESSVFLGWMYVLDGHYEQACKILMLLLESMQETDSTTQCGVVHNLLANAKKMDNNVIEASRGYTQALKMATETGNRRNQAIVMANFGRLSLSCQAVVMAESYFLHSVQLYIEVQGSDEAERELVQVLHWLGQIFTQQRILEKGILCYELALMFALKSNNLKSQLSIIEELCNFYSKVCPVTATHIIYCEHWMYLVQLLKDKRKEGELLSTLSQLYQTLNTAKSLRKALDYTKQSLRISIDLGQRDQAAENWLQAGRLYYMMGEQELVEIYLYAAIQASQKAQDIAATLRLYEAAGDVFFHGVQRRERAMYFYKEGALPLAKKVQDTEAQLRLFHKLTQLLVSQGHYKKSVEYATMAVRLSASVESPLDELVAFHRLAGVYYSQRIYEIAEYCYLKALSLCPSPMQHDAETGYYLKIYWRLGNIALLKRKDAEDAATYFLLALAAAIGIENEEFQLVLSNKLMDIYGKFLLNEEQADNFRKLLVQLSMKST</sequence>
<organism evidence="4 5">
    <name type="scientific">Xenopus laevis</name>
    <name type="common">African clawed frog</name>
    <dbReference type="NCBI Taxonomy" id="8355"/>
    <lineage>
        <taxon>Eukaryota</taxon>
        <taxon>Metazoa</taxon>
        <taxon>Chordata</taxon>
        <taxon>Craniata</taxon>
        <taxon>Vertebrata</taxon>
        <taxon>Euteleostomi</taxon>
        <taxon>Amphibia</taxon>
        <taxon>Batrachia</taxon>
        <taxon>Anura</taxon>
        <taxon>Pipoidea</taxon>
        <taxon>Pipidae</taxon>
        <taxon>Xenopodinae</taxon>
        <taxon>Xenopus</taxon>
        <taxon>Xenopus</taxon>
    </lineage>
</organism>
<dbReference type="RefSeq" id="XP_041442136.1">
    <property type="nucleotide sequence ID" value="XM_041586202.1"/>
</dbReference>
<evidence type="ECO:0000256" key="1">
    <source>
        <dbReference type="ARBA" id="ARBA00022443"/>
    </source>
</evidence>
<dbReference type="PANTHER" id="PTHR22647:SF2">
    <property type="entry name" value="SH3 DOMAIN AND TETRATRICOPEPTIDE REPEAT-CONTAINING PROTEIN 2"/>
    <property type="match status" value="1"/>
</dbReference>
<dbReference type="GeneID" id="108710943"/>
<keyword evidence="4" id="KW-1185">Reference proteome</keyword>
<name>A0A8J1ML49_XENLA</name>
<dbReference type="GO" id="GO:1901184">
    <property type="term" value="P:regulation of ERBB signaling pathway"/>
    <property type="evidence" value="ECO:0000318"/>
    <property type="project" value="GO_Central"/>
</dbReference>
<proteinExistence type="predicted"/>